<dbReference type="AlphaFoldDB" id="A0A0R2NMD5"/>
<proteinExistence type="predicted"/>
<organism evidence="2 3">
    <name type="scientific">Lactiplantibacillus fabifermentans DSM 21115</name>
    <dbReference type="NCBI Taxonomy" id="1413187"/>
    <lineage>
        <taxon>Bacteria</taxon>
        <taxon>Bacillati</taxon>
        <taxon>Bacillota</taxon>
        <taxon>Bacilli</taxon>
        <taxon>Lactobacillales</taxon>
        <taxon>Lactobacillaceae</taxon>
        <taxon>Lactiplantibacillus</taxon>
    </lineage>
</organism>
<keyword evidence="1" id="KW-0472">Membrane</keyword>
<name>A0A0R2NMD5_9LACO</name>
<keyword evidence="1" id="KW-1133">Transmembrane helix</keyword>
<keyword evidence="3" id="KW-1185">Reference proteome</keyword>
<dbReference type="PANTHER" id="PTHR37305:SF1">
    <property type="entry name" value="MEMBRANE PROTEIN"/>
    <property type="match status" value="1"/>
</dbReference>
<feature type="transmembrane region" description="Helical" evidence="1">
    <location>
        <begin position="177"/>
        <end position="198"/>
    </location>
</feature>
<feature type="transmembrane region" description="Helical" evidence="1">
    <location>
        <begin position="98"/>
        <end position="118"/>
    </location>
</feature>
<feature type="transmembrane region" description="Helical" evidence="1">
    <location>
        <begin position="235"/>
        <end position="254"/>
    </location>
</feature>
<dbReference type="RefSeq" id="WP_024623752.1">
    <property type="nucleotide sequence ID" value="NZ_AYGX02000100.1"/>
</dbReference>
<dbReference type="Pfam" id="PF12730">
    <property type="entry name" value="ABC2_membrane_4"/>
    <property type="match status" value="1"/>
</dbReference>
<dbReference type="Proteomes" id="UP000050920">
    <property type="component" value="Unassembled WGS sequence"/>
</dbReference>
<gene>
    <name evidence="2" type="ORF">DY78_GL000469</name>
</gene>
<dbReference type="EMBL" id="AYGX02000100">
    <property type="protein sequence ID" value="KRO26904.1"/>
    <property type="molecule type" value="Genomic_DNA"/>
</dbReference>
<sequence length="259" mass="29557">MLRLYKQEVFKLLKKRSTLILVVLLVMQNIVFAIFADVDSTHFIPKRLFIANFSTSSYLTLVMIAAAAAIITSEFEYDTLKNLVPHATSRQAIIISKWLAILTYSLGLYLLISLLSLLNKFLFFNQTFALTDKIAGMKIPIWQQWLITIAGGYVNLWLILSLVFLIAAALKKSSTAISLGIVGYFSLTIIGTLMFQLIKKWEFLKWNPLNFLNYPSQLIFPQIVGKMTRLSTTQLLWGNLVYIMIFLGIGLYFFSRKEA</sequence>
<dbReference type="GO" id="GO:0005886">
    <property type="term" value="C:plasma membrane"/>
    <property type="evidence" value="ECO:0007669"/>
    <property type="project" value="UniProtKB-SubCell"/>
</dbReference>
<evidence type="ECO:0000256" key="1">
    <source>
        <dbReference type="SAM" id="Phobius"/>
    </source>
</evidence>
<keyword evidence="1" id="KW-0812">Transmembrane</keyword>
<comment type="caution">
    <text evidence="2">The sequence shown here is derived from an EMBL/GenBank/DDBJ whole genome shotgun (WGS) entry which is preliminary data.</text>
</comment>
<dbReference type="GO" id="GO:0140359">
    <property type="term" value="F:ABC-type transporter activity"/>
    <property type="evidence" value="ECO:0007669"/>
    <property type="project" value="InterPro"/>
</dbReference>
<protein>
    <submittedName>
        <fullName evidence="2">Putative membrane spanning protein</fullName>
    </submittedName>
</protein>
<feature type="transmembrane region" description="Helical" evidence="1">
    <location>
        <begin position="145"/>
        <end position="170"/>
    </location>
</feature>
<feature type="transmembrane region" description="Helical" evidence="1">
    <location>
        <begin position="20"/>
        <end position="38"/>
    </location>
</feature>
<evidence type="ECO:0000313" key="2">
    <source>
        <dbReference type="EMBL" id="KRO26904.1"/>
    </source>
</evidence>
<accession>A0A0R2NMD5</accession>
<dbReference type="PANTHER" id="PTHR37305">
    <property type="entry name" value="INTEGRAL MEMBRANE PROTEIN-RELATED"/>
    <property type="match status" value="1"/>
</dbReference>
<feature type="transmembrane region" description="Helical" evidence="1">
    <location>
        <begin position="58"/>
        <end position="77"/>
    </location>
</feature>
<evidence type="ECO:0000313" key="3">
    <source>
        <dbReference type="Proteomes" id="UP000050920"/>
    </source>
</evidence>
<reference evidence="2 3" key="1">
    <citation type="journal article" date="2015" name="Genome Announc.">
        <title>Expanding the biotechnology potential of lactobacilli through comparative genomics of 213 strains and associated genera.</title>
        <authorList>
            <person name="Sun Z."/>
            <person name="Harris H.M."/>
            <person name="McCann A."/>
            <person name="Guo C."/>
            <person name="Argimon S."/>
            <person name="Zhang W."/>
            <person name="Yang X."/>
            <person name="Jeffery I.B."/>
            <person name="Cooney J.C."/>
            <person name="Kagawa T.F."/>
            <person name="Liu W."/>
            <person name="Song Y."/>
            <person name="Salvetti E."/>
            <person name="Wrobel A."/>
            <person name="Rasinkangas P."/>
            <person name="Parkhill J."/>
            <person name="Rea M.C."/>
            <person name="O'Sullivan O."/>
            <person name="Ritari J."/>
            <person name="Douillard F.P."/>
            <person name="Paul Ross R."/>
            <person name="Yang R."/>
            <person name="Briner A.E."/>
            <person name="Felis G.E."/>
            <person name="de Vos W.M."/>
            <person name="Barrangou R."/>
            <person name="Klaenhammer T.R."/>
            <person name="Caufield P.W."/>
            <person name="Cui Y."/>
            <person name="Zhang H."/>
            <person name="O'Toole P.W."/>
        </authorList>
    </citation>
    <scope>NUCLEOTIDE SEQUENCE [LARGE SCALE GENOMIC DNA]</scope>
    <source>
        <strain evidence="2 3">DSM 21115</strain>
    </source>
</reference>